<keyword evidence="4" id="KW-1185">Reference proteome</keyword>
<organism evidence="3 4">
    <name type="scientific">Coprinopsis marcescibilis</name>
    <name type="common">Agaric fungus</name>
    <name type="synonym">Psathyrella marcescibilis</name>
    <dbReference type="NCBI Taxonomy" id="230819"/>
    <lineage>
        <taxon>Eukaryota</taxon>
        <taxon>Fungi</taxon>
        <taxon>Dikarya</taxon>
        <taxon>Basidiomycota</taxon>
        <taxon>Agaricomycotina</taxon>
        <taxon>Agaricomycetes</taxon>
        <taxon>Agaricomycetidae</taxon>
        <taxon>Agaricales</taxon>
        <taxon>Agaricineae</taxon>
        <taxon>Psathyrellaceae</taxon>
        <taxon>Coprinopsis</taxon>
    </lineage>
</organism>
<accession>A0A5C3KNQ1</accession>
<dbReference type="OrthoDB" id="439917at2759"/>
<dbReference type="Pfam" id="PF21671">
    <property type="entry name" value="CPL1-like"/>
    <property type="match status" value="1"/>
</dbReference>
<dbReference type="InterPro" id="IPR048661">
    <property type="entry name" value="CPL1-like"/>
</dbReference>
<feature type="domain" description="Protein CPL1-like" evidence="2">
    <location>
        <begin position="128"/>
        <end position="193"/>
    </location>
</feature>
<dbReference type="Proteomes" id="UP000307440">
    <property type="component" value="Unassembled WGS sequence"/>
</dbReference>
<dbReference type="EMBL" id="ML210260">
    <property type="protein sequence ID" value="TFK21707.1"/>
    <property type="molecule type" value="Genomic_DNA"/>
</dbReference>
<evidence type="ECO:0000313" key="4">
    <source>
        <dbReference type="Proteomes" id="UP000307440"/>
    </source>
</evidence>
<name>A0A5C3KNQ1_COPMA</name>
<feature type="chain" id="PRO_5022871420" description="Protein CPL1-like domain-containing protein" evidence="1">
    <location>
        <begin position="23"/>
        <end position="217"/>
    </location>
</feature>
<proteinExistence type="predicted"/>
<reference evidence="3 4" key="1">
    <citation type="journal article" date="2019" name="Nat. Ecol. Evol.">
        <title>Megaphylogeny resolves global patterns of mushroom evolution.</title>
        <authorList>
            <person name="Varga T."/>
            <person name="Krizsan K."/>
            <person name="Foldi C."/>
            <person name="Dima B."/>
            <person name="Sanchez-Garcia M."/>
            <person name="Sanchez-Ramirez S."/>
            <person name="Szollosi G.J."/>
            <person name="Szarkandi J.G."/>
            <person name="Papp V."/>
            <person name="Albert L."/>
            <person name="Andreopoulos W."/>
            <person name="Angelini C."/>
            <person name="Antonin V."/>
            <person name="Barry K.W."/>
            <person name="Bougher N.L."/>
            <person name="Buchanan P."/>
            <person name="Buyck B."/>
            <person name="Bense V."/>
            <person name="Catcheside P."/>
            <person name="Chovatia M."/>
            <person name="Cooper J."/>
            <person name="Damon W."/>
            <person name="Desjardin D."/>
            <person name="Finy P."/>
            <person name="Geml J."/>
            <person name="Haridas S."/>
            <person name="Hughes K."/>
            <person name="Justo A."/>
            <person name="Karasinski D."/>
            <person name="Kautmanova I."/>
            <person name="Kiss B."/>
            <person name="Kocsube S."/>
            <person name="Kotiranta H."/>
            <person name="LaButti K.M."/>
            <person name="Lechner B.E."/>
            <person name="Liimatainen K."/>
            <person name="Lipzen A."/>
            <person name="Lukacs Z."/>
            <person name="Mihaltcheva S."/>
            <person name="Morgado L.N."/>
            <person name="Niskanen T."/>
            <person name="Noordeloos M.E."/>
            <person name="Ohm R.A."/>
            <person name="Ortiz-Santana B."/>
            <person name="Ovrebo C."/>
            <person name="Racz N."/>
            <person name="Riley R."/>
            <person name="Savchenko A."/>
            <person name="Shiryaev A."/>
            <person name="Soop K."/>
            <person name="Spirin V."/>
            <person name="Szebenyi C."/>
            <person name="Tomsovsky M."/>
            <person name="Tulloss R.E."/>
            <person name="Uehling J."/>
            <person name="Grigoriev I.V."/>
            <person name="Vagvolgyi C."/>
            <person name="Papp T."/>
            <person name="Martin F.M."/>
            <person name="Miettinen O."/>
            <person name="Hibbett D.S."/>
            <person name="Nagy L.G."/>
        </authorList>
    </citation>
    <scope>NUCLEOTIDE SEQUENCE [LARGE SCALE GENOMIC DNA]</scope>
    <source>
        <strain evidence="3 4">CBS 121175</strain>
    </source>
</reference>
<evidence type="ECO:0000259" key="2">
    <source>
        <dbReference type="Pfam" id="PF21671"/>
    </source>
</evidence>
<feature type="signal peptide" evidence="1">
    <location>
        <begin position="1"/>
        <end position="22"/>
    </location>
</feature>
<evidence type="ECO:0000313" key="3">
    <source>
        <dbReference type="EMBL" id="TFK21707.1"/>
    </source>
</evidence>
<sequence>MKAVFTAFLAATLLFSVDFAVAEPIDAEKRTLFTCKKNCKFPAHSVPACNWLNPCNFICKDGYVPDTLFGAPKKCVCKWPFTECNGKCGLHKACPSKGHHKRDLTPENANCPTGYTACGILGRHLGSWECIDTQKDLESCGGCMVSLANSVDNRLGDDCTAIQGVDDVACVQGQCKVHKCMDGYEINAAGDSCNPVERKKNVFAVAEQVLAAQFGGQ</sequence>
<keyword evidence="1" id="KW-0732">Signal</keyword>
<protein>
    <recommendedName>
        <fullName evidence="2">Protein CPL1-like domain-containing protein</fullName>
    </recommendedName>
</protein>
<dbReference type="STRING" id="230819.A0A5C3KNQ1"/>
<dbReference type="InterPro" id="IPR038955">
    <property type="entry name" value="PriA/CPL1_fungi"/>
</dbReference>
<gene>
    <name evidence="3" type="ORF">FA15DRAFT_69404</name>
</gene>
<evidence type="ECO:0000256" key="1">
    <source>
        <dbReference type="SAM" id="SignalP"/>
    </source>
</evidence>
<dbReference type="PANTHER" id="PTHR35192">
    <property type="entry name" value="PROTEIN, PUTATIVE-RELATED"/>
    <property type="match status" value="1"/>
</dbReference>
<dbReference type="AlphaFoldDB" id="A0A5C3KNQ1"/>
<dbReference type="PANTHER" id="PTHR35192:SF2">
    <property type="entry name" value="APPLE DOMAIN-CONTAINING PROTEIN"/>
    <property type="match status" value="1"/>
</dbReference>